<reference evidence="5" key="1">
    <citation type="journal article" date="2010" name="Science">
        <title>Signatures of adaptation to obligate biotrophy in the Hyaloperonospora arabidopsidis genome.</title>
        <authorList>
            <person name="Baxter L."/>
            <person name="Tripathy S."/>
            <person name="Ishaque N."/>
            <person name="Boot N."/>
            <person name="Cabral A."/>
            <person name="Kemen E."/>
            <person name="Thines M."/>
            <person name="Ah-Fong A."/>
            <person name="Anderson R."/>
            <person name="Badejoko W."/>
            <person name="Bittner-Eddy P."/>
            <person name="Boore J.L."/>
            <person name="Chibucos M.C."/>
            <person name="Coates M."/>
            <person name="Dehal P."/>
            <person name="Delehaunty K."/>
            <person name="Dong S."/>
            <person name="Downton P."/>
            <person name="Dumas B."/>
            <person name="Fabro G."/>
            <person name="Fronick C."/>
            <person name="Fuerstenberg S.I."/>
            <person name="Fulton L."/>
            <person name="Gaulin E."/>
            <person name="Govers F."/>
            <person name="Hughes L."/>
            <person name="Humphray S."/>
            <person name="Jiang R.H."/>
            <person name="Judelson H."/>
            <person name="Kamoun S."/>
            <person name="Kyung K."/>
            <person name="Meijer H."/>
            <person name="Minx P."/>
            <person name="Morris P."/>
            <person name="Nelson J."/>
            <person name="Phuntumart V."/>
            <person name="Qutob D."/>
            <person name="Rehmany A."/>
            <person name="Rougon-Cardoso A."/>
            <person name="Ryden P."/>
            <person name="Torto-Alalibo T."/>
            <person name="Studholme D."/>
            <person name="Wang Y."/>
            <person name="Win J."/>
            <person name="Wood J."/>
            <person name="Clifton S.W."/>
            <person name="Rogers J."/>
            <person name="Van den Ackerveken G."/>
            <person name="Jones J.D."/>
            <person name="McDowell J.M."/>
            <person name="Beynon J."/>
            <person name="Tyler B.M."/>
        </authorList>
    </citation>
    <scope>NUCLEOTIDE SEQUENCE [LARGE SCALE GENOMIC DNA]</scope>
    <source>
        <strain evidence="5">Emoy2</strain>
    </source>
</reference>
<proteinExistence type="predicted"/>
<dbReference type="SUPFAM" id="SSF47459">
    <property type="entry name" value="HLH, helix-loop-helix DNA-binding domain"/>
    <property type="match status" value="1"/>
</dbReference>
<feature type="compositionally biased region" description="Polar residues" evidence="2">
    <location>
        <begin position="106"/>
        <end position="115"/>
    </location>
</feature>
<feature type="compositionally biased region" description="Low complexity" evidence="2">
    <location>
        <begin position="92"/>
        <end position="105"/>
    </location>
</feature>
<feature type="domain" description="BHLH" evidence="3">
    <location>
        <begin position="129"/>
        <end position="181"/>
    </location>
</feature>
<feature type="coiled-coil region" evidence="1">
    <location>
        <begin position="135"/>
        <end position="208"/>
    </location>
</feature>
<reference evidence="4" key="2">
    <citation type="submission" date="2015-06" db="UniProtKB">
        <authorList>
            <consortium name="EnsemblProtists"/>
        </authorList>
    </citation>
    <scope>IDENTIFICATION</scope>
    <source>
        <strain evidence="4">Emoy2</strain>
    </source>
</reference>
<evidence type="ECO:0000313" key="5">
    <source>
        <dbReference type="Proteomes" id="UP000011713"/>
    </source>
</evidence>
<dbReference type="EnsemblProtists" id="HpaT813524">
    <property type="protein sequence ID" value="HpaP813524"/>
    <property type="gene ID" value="HpaG813524"/>
</dbReference>
<dbReference type="Gene3D" id="4.10.280.10">
    <property type="entry name" value="Helix-loop-helix DNA-binding domain"/>
    <property type="match status" value="1"/>
</dbReference>
<keyword evidence="1" id="KW-0175">Coiled coil</keyword>
<dbReference type="InParanoid" id="M4C357"/>
<dbReference type="InterPro" id="IPR000014">
    <property type="entry name" value="PAS"/>
</dbReference>
<evidence type="ECO:0000259" key="3">
    <source>
        <dbReference type="PROSITE" id="PS50888"/>
    </source>
</evidence>
<evidence type="ECO:0000256" key="1">
    <source>
        <dbReference type="SAM" id="Coils"/>
    </source>
</evidence>
<dbReference type="SUPFAM" id="SSF55785">
    <property type="entry name" value="PYP-like sensor domain (PAS domain)"/>
    <property type="match status" value="1"/>
</dbReference>
<organism evidence="4 5">
    <name type="scientific">Hyaloperonospora arabidopsidis (strain Emoy2)</name>
    <name type="common">Downy mildew agent</name>
    <name type="synonym">Peronospora arabidopsidis</name>
    <dbReference type="NCBI Taxonomy" id="559515"/>
    <lineage>
        <taxon>Eukaryota</taxon>
        <taxon>Sar</taxon>
        <taxon>Stramenopiles</taxon>
        <taxon>Oomycota</taxon>
        <taxon>Peronosporomycetes</taxon>
        <taxon>Peronosporales</taxon>
        <taxon>Peronosporaceae</taxon>
        <taxon>Hyaloperonospora</taxon>
    </lineage>
</organism>
<dbReference type="InterPro" id="IPR035965">
    <property type="entry name" value="PAS-like_dom_sf"/>
</dbReference>
<dbReference type="Pfam" id="PF00010">
    <property type="entry name" value="HLH"/>
    <property type="match status" value="1"/>
</dbReference>
<dbReference type="PROSITE" id="PS50888">
    <property type="entry name" value="BHLH"/>
    <property type="match status" value="1"/>
</dbReference>
<sequence>MVPLDQSSHRNQLFNQCDSCHSKHVLLMSSVFSSPRSAVPRDGRARLFPPRAMPGAYNPLMHTRGKYEPGVPYFHAPPSALRMASSSSSSVYGLTTPTPHTTIPTNHSSASILTPSNSSHGSNSSGAKRSREDLNQKEKQRMLKLNDRISQLKKLLDDAGVQTKKNKQSILDNTSQYIETLRGDLAIAQQKADQAEKQTETLRQTQKRGKTDHVISDTFQKTTTPRVVLDMDMKTVVFNTAFVNFTGLSELVLKRKKTLRPFLCTDTATFERMMKNVRETRQSTSAVVRTAAGPHVVLVAAVVTDDDGNVPNVEFCLIPIETEE</sequence>
<dbReference type="EMBL" id="JH598150">
    <property type="status" value="NOT_ANNOTATED_CDS"/>
    <property type="molecule type" value="Genomic_DNA"/>
</dbReference>
<dbReference type="HOGENOM" id="CLU_066775_0_0_1"/>
<dbReference type="SMART" id="SM00353">
    <property type="entry name" value="HLH"/>
    <property type="match status" value="1"/>
</dbReference>
<feature type="region of interest" description="Disordered" evidence="2">
    <location>
        <begin position="92"/>
        <end position="134"/>
    </location>
</feature>
<evidence type="ECO:0000256" key="2">
    <source>
        <dbReference type="SAM" id="MobiDB-lite"/>
    </source>
</evidence>
<dbReference type="GO" id="GO:0046983">
    <property type="term" value="F:protein dimerization activity"/>
    <property type="evidence" value="ECO:0007669"/>
    <property type="project" value="InterPro"/>
</dbReference>
<protein>
    <recommendedName>
        <fullName evidence="3">BHLH domain-containing protein</fullName>
    </recommendedName>
</protein>
<keyword evidence="5" id="KW-1185">Reference proteome</keyword>
<evidence type="ECO:0000313" key="4">
    <source>
        <dbReference type="EnsemblProtists" id="HpaP813524"/>
    </source>
</evidence>
<dbReference type="CDD" id="cd00130">
    <property type="entry name" value="PAS"/>
    <property type="match status" value="1"/>
</dbReference>
<dbReference type="InterPro" id="IPR011598">
    <property type="entry name" value="bHLH_dom"/>
</dbReference>
<dbReference type="Proteomes" id="UP000011713">
    <property type="component" value="Unassembled WGS sequence"/>
</dbReference>
<dbReference type="VEuPathDB" id="FungiDB:HpaG813524"/>
<dbReference type="AlphaFoldDB" id="M4C357"/>
<feature type="compositionally biased region" description="Low complexity" evidence="2">
    <location>
        <begin position="116"/>
        <end position="126"/>
    </location>
</feature>
<dbReference type="Gene3D" id="3.30.450.20">
    <property type="entry name" value="PAS domain"/>
    <property type="match status" value="1"/>
</dbReference>
<dbReference type="CDD" id="cd00083">
    <property type="entry name" value="bHLH_SF"/>
    <property type="match status" value="1"/>
</dbReference>
<dbReference type="eggNOG" id="ENOG502R3U9">
    <property type="taxonomic scope" value="Eukaryota"/>
</dbReference>
<dbReference type="InterPro" id="IPR036638">
    <property type="entry name" value="HLH_DNA-bd_sf"/>
</dbReference>
<name>M4C357_HYAAE</name>
<accession>M4C357</accession>